<feature type="domain" description="Tape measure protein N-terminal" evidence="2">
    <location>
        <begin position="121"/>
        <end position="312"/>
    </location>
</feature>
<dbReference type="Proteomes" id="UP000503505">
    <property type="component" value="Chromosome"/>
</dbReference>
<feature type="region of interest" description="Disordered" evidence="1">
    <location>
        <begin position="821"/>
        <end position="843"/>
    </location>
</feature>
<dbReference type="NCBIfam" id="TIGR02675">
    <property type="entry name" value="tape_meas_nterm"/>
    <property type="match status" value="1"/>
</dbReference>
<evidence type="ECO:0000259" key="2">
    <source>
        <dbReference type="Pfam" id="PF20155"/>
    </source>
</evidence>
<name>A0AAE6WUX7_9GAMM</name>
<evidence type="ECO:0000313" key="3">
    <source>
        <dbReference type="EMBL" id="QIC67490.1"/>
    </source>
</evidence>
<organism evidence="3 4">
    <name type="scientific">Acinetobacter schindleri</name>
    <dbReference type="NCBI Taxonomy" id="108981"/>
    <lineage>
        <taxon>Bacteria</taxon>
        <taxon>Pseudomonadati</taxon>
        <taxon>Pseudomonadota</taxon>
        <taxon>Gammaproteobacteria</taxon>
        <taxon>Moraxellales</taxon>
        <taxon>Moraxellaceae</taxon>
        <taxon>Acinetobacter</taxon>
    </lineage>
</organism>
<evidence type="ECO:0000313" key="4">
    <source>
        <dbReference type="Proteomes" id="UP000503505"/>
    </source>
</evidence>
<accession>A0AAE6WUX7</accession>
<reference evidence="3 4" key="1">
    <citation type="submission" date="2019-09" db="EMBL/GenBank/DDBJ databases">
        <title>Non-baumannii Acinetobacter spp. carrying blaNDM-1 isolated in China.</title>
        <authorList>
            <person name="Cui C."/>
            <person name="Chen C."/>
            <person name="Sun J."/>
            <person name="Liu Y."/>
        </authorList>
    </citation>
    <scope>NUCLEOTIDE SEQUENCE [LARGE SCALE GENOMIC DNA]</scope>
    <source>
        <strain evidence="3 4">HZE23-1</strain>
    </source>
</reference>
<evidence type="ECO:0000256" key="1">
    <source>
        <dbReference type="SAM" id="MobiDB-lite"/>
    </source>
</evidence>
<gene>
    <name evidence="3" type="ORF">FSC10_08905</name>
</gene>
<sequence length="952" mass="101403">MSGKNLTFKLIMEGDNKGLVASAKQSEQVVSKVFETIKQEASRVRTSTNTATQGIDQLGKESVAVAGEVKKLDAELGQANVELSKLDSVATEATKGIKGLKTGYTALASAMATIGVGLGIRELAQAADSYTSLSTRINIATREGGDFTSVMAGVHQVALMTNSSLQATGDLFTRLNNVSKDMGMTQQQALKLTKTVTQAIQIGGGSAQASEAAITQFIQAMQGGVLRGEEFNSIMENGFGLAEALAKGLRVTTGELRGMAEAGELSAERVVKAISSQSYTIQETYNQFPTTVSNALQKISTSWEILIGKMDQANGASATVAEWLSVLADNISVVETLLNDVGEGFVWAGDQLKKIDPQTIVALKEALTTAYESLKDLGATTGDTFEITLDVLNTALGAIFNFNSGLEEAESNTSGFTKALQALNVVFGFMVDGFNTIGIVANLFAGVLYDVGAAFMQLKSKIAWGEAKEQAIADMDAMARKAQDYYQKASNGALEFKSKGIQAIEDINKTQEQKNAESVADAKATMDQLLSEQQREVEGKKSTEEEKLKAVQAYAEAAIAANKDAMDGVMQADLMTKGYIVTMNQAGKVSVEAWQKNADAATGTVNEADRARKAAVALGIDLDNVLNRVSEKFTTGKTNLDNFALGMEDLGLKGEAATNALYLGWSKWLETAKNQAEIDAAKIRLQDLGKTGQLSAKQVEIGLQAVKRAAQELPDSISPVEAAFERLGIKTKEQLKLSAELALNDFNTIMKSGEATQEGLQKAYEETIRLAHASGDAQVISAANAKAAYLGLEVQLDATGKATVAKLGEMQQAAVATQRTIQQVSNTSSSSSSVSSDEKSDDDDYWEKFKQKMSDRVAKSNEAAQARRSSIGGGVKAPIGTDSVLAAQQVIPDAPMVASSFDLTPLQDIQPTEKRILELQSGGKVAELQGTPEAVNSVEEMLQEFEMLKRSM</sequence>
<dbReference type="RefSeq" id="WP_163171477.1">
    <property type="nucleotide sequence ID" value="NZ_CP044463.1"/>
</dbReference>
<dbReference type="InterPro" id="IPR013491">
    <property type="entry name" value="Tape_meas_N"/>
</dbReference>
<dbReference type="Pfam" id="PF20155">
    <property type="entry name" value="TMP_3"/>
    <property type="match status" value="1"/>
</dbReference>
<protein>
    <submittedName>
        <fullName evidence="3">Tape measure protein</fullName>
    </submittedName>
</protein>
<proteinExistence type="predicted"/>
<dbReference type="EMBL" id="CP044463">
    <property type="protein sequence ID" value="QIC67490.1"/>
    <property type="molecule type" value="Genomic_DNA"/>
</dbReference>
<feature type="compositionally biased region" description="Low complexity" evidence="1">
    <location>
        <begin position="825"/>
        <end position="835"/>
    </location>
</feature>
<dbReference type="AlphaFoldDB" id="A0AAE6WUX7"/>